<organism evidence="2 3">
    <name type="scientific">Paractinoplanes hotanensis</name>
    <dbReference type="NCBI Taxonomy" id="2906497"/>
    <lineage>
        <taxon>Bacteria</taxon>
        <taxon>Bacillati</taxon>
        <taxon>Actinomycetota</taxon>
        <taxon>Actinomycetes</taxon>
        <taxon>Micromonosporales</taxon>
        <taxon>Micromonosporaceae</taxon>
        <taxon>Paractinoplanes</taxon>
    </lineage>
</organism>
<evidence type="ECO:0000313" key="3">
    <source>
        <dbReference type="Proteomes" id="UP001523216"/>
    </source>
</evidence>
<keyword evidence="1" id="KW-0812">Transmembrane</keyword>
<keyword evidence="1" id="KW-1133">Transmembrane helix</keyword>
<reference evidence="2 3" key="1">
    <citation type="submission" date="2022-06" db="EMBL/GenBank/DDBJ databases">
        <title>Actinoplanes abujensis sp. nov., isolated from Nigerian arid soil.</title>
        <authorList>
            <person name="Ding P."/>
        </authorList>
    </citation>
    <scope>NUCLEOTIDE SEQUENCE [LARGE SCALE GENOMIC DNA]</scope>
    <source>
        <strain evidence="3">TRM88002</strain>
    </source>
</reference>
<evidence type="ECO:0000313" key="2">
    <source>
        <dbReference type="EMBL" id="MCM4077027.1"/>
    </source>
</evidence>
<feature type="transmembrane region" description="Helical" evidence="1">
    <location>
        <begin position="64"/>
        <end position="85"/>
    </location>
</feature>
<evidence type="ECO:0000256" key="1">
    <source>
        <dbReference type="SAM" id="Phobius"/>
    </source>
</evidence>
<gene>
    <name evidence="2" type="ORF">LXN57_05540</name>
</gene>
<comment type="caution">
    <text evidence="2">The sequence shown here is derived from an EMBL/GenBank/DDBJ whole genome shotgun (WGS) entry which is preliminary data.</text>
</comment>
<dbReference type="RefSeq" id="WP_251796890.1">
    <property type="nucleotide sequence ID" value="NZ_JAMQOL010000006.1"/>
</dbReference>
<proteinExistence type="predicted"/>
<sequence length="217" mass="23319">MMRRDLLLTRLREGGGLNDRVHDGNGITDMHIELDAADHEEPTWEVRHPGVSARKKRLDRRTRMILGIAAALAVVVNAGAAWAYWQITDSEVAHAVDGPPVAMSLRARSDLNESLRPGATGDLIVTVTNDNSFPIKITSVTAGGTVFADAEHEKAGCKATGVKLSRPEFEVLWEVGSNSIGAFNVPAGLTMRPDSLEACRGATFTVPVLVSGVRREG</sequence>
<dbReference type="EMBL" id="JAMQOL010000006">
    <property type="protein sequence ID" value="MCM4077027.1"/>
    <property type="molecule type" value="Genomic_DNA"/>
</dbReference>
<keyword evidence="3" id="KW-1185">Reference proteome</keyword>
<keyword evidence="1" id="KW-0472">Membrane</keyword>
<accession>A0ABT0XV46</accession>
<name>A0ABT0XV46_9ACTN</name>
<protein>
    <submittedName>
        <fullName evidence="2">Uncharacterized protein</fullName>
    </submittedName>
</protein>
<dbReference type="Proteomes" id="UP001523216">
    <property type="component" value="Unassembled WGS sequence"/>
</dbReference>